<evidence type="ECO:0000313" key="2">
    <source>
        <dbReference type="EMBL" id="KAK3671604.1"/>
    </source>
</evidence>
<name>A0AAE0TQ09_9PEZI</name>
<proteinExistence type="predicted"/>
<evidence type="ECO:0000256" key="1">
    <source>
        <dbReference type="SAM" id="MobiDB-lite"/>
    </source>
</evidence>
<comment type="caution">
    <text evidence="2">The sequence shown here is derived from an EMBL/GenBank/DDBJ whole genome shotgun (WGS) entry which is preliminary data.</text>
</comment>
<sequence>MSALTALSACVVPAPLSARVLVKDVLAQLGVPKDDSRNLTFHLEGEKCRDARPIEQLNRDNGGLQYAEDYILFHRPAKCAFTRRVEDKREEKTADVQATIHIQADEEDIDTIRDITVPAMAQPGALRHFIQKLLTTWAEETKTHQPLVRALIKDRKKPLWYSTALRTPLFGDDQWVNADATQYQLNIDTLSDMFNDPLSSNNKIEILAALVMKQYIDKDFRRKPKGTSSVVEPVLITIPYDFERVGTSKRTATPSTVAGGISYIEPLVAYRFQDSSGEFKYGSGPAYEFGDFCIGDCNDNTTYLDMDAAALNAFKFLPPYDKDSSWKKLQAPLKEEFQKRPSVTPVGSSVPIMPPYSFNNLTPLPKQIKIAVYCADNITERGMTLPKDIRFSIDVNTAMPADAIRNAINKHLSKTSSEGTFSLFQKPVKDTWSSELWVLPQEPSEMKLYRFAEVDDPYGCVSLFRLLDANTVKRHGPQLFVMAHLITHGDEALVTGTIFDPAKQEQVAQEESSQEESGYDDPPHFKQVDGLAYVEADEEERDRILRRPTATADRPKLLPSKRLLLGPDQLEKGALSLFLTSMETSSTTQAEVSLVVGLPIGQVEMASRSEQDTFMTMSQALNLAMLGRRQIAKRLTIRTTSRSDDVMDMKAAEDMTFSHPDLTMSVQIHTYHQRAPS</sequence>
<keyword evidence="3" id="KW-1185">Reference proteome</keyword>
<reference evidence="2" key="1">
    <citation type="submission" date="2023-07" db="EMBL/GenBank/DDBJ databases">
        <title>Black Yeasts Isolated from many extreme environments.</title>
        <authorList>
            <person name="Coleine C."/>
            <person name="Stajich J.E."/>
            <person name="Selbmann L."/>
        </authorList>
    </citation>
    <scope>NUCLEOTIDE SEQUENCE</scope>
    <source>
        <strain evidence="2">CCFEE 5485</strain>
    </source>
</reference>
<feature type="region of interest" description="Disordered" evidence="1">
    <location>
        <begin position="503"/>
        <end position="525"/>
    </location>
</feature>
<accession>A0AAE0TQ09</accession>
<organism evidence="2 3">
    <name type="scientific">Recurvomyces mirabilis</name>
    <dbReference type="NCBI Taxonomy" id="574656"/>
    <lineage>
        <taxon>Eukaryota</taxon>
        <taxon>Fungi</taxon>
        <taxon>Dikarya</taxon>
        <taxon>Ascomycota</taxon>
        <taxon>Pezizomycotina</taxon>
        <taxon>Dothideomycetes</taxon>
        <taxon>Dothideomycetidae</taxon>
        <taxon>Mycosphaerellales</taxon>
        <taxon>Teratosphaeriaceae</taxon>
        <taxon>Recurvomyces</taxon>
    </lineage>
</organism>
<dbReference type="AlphaFoldDB" id="A0AAE0TQ09"/>
<gene>
    <name evidence="2" type="ORF">LTR78_008527</name>
</gene>
<protein>
    <submittedName>
        <fullName evidence="2">Uncharacterized protein</fullName>
    </submittedName>
</protein>
<evidence type="ECO:0000313" key="3">
    <source>
        <dbReference type="Proteomes" id="UP001274830"/>
    </source>
</evidence>
<dbReference type="EMBL" id="JAUTXT010000041">
    <property type="protein sequence ID" value="KAK3671604.1"/>
    <property type="molecule type" value="Genomic_DNA"/>
</dbReference>
<dbReference type="Proteomes" id="UP001274830">
    <property type="component" value="Unassembled WGS sequence"/>
</dbReference>